<dbReference type="Proteomes" id="UP000612585">
    <property type="component" value="Unassembled WGS sequence"/>
</dbReference>
<name>A0A8J4E173_9ACTN</name>
<dbReference type="AlphaFoldDB" id="A0A8J4E173"/>
<sequence length="363" mass="40029">MSLTPASGFLVQTQAGDAKHGNFEVVVPDLIRGGLSHYWRNNGGDGQWVLPKAPVGTARYTSTSIAESDHKFVPGNEQGNLEVLARQEEPAGDRLDFAWRDNGGGWAWNGPFEVKLPHGVAAPALVAERADNPPGPLRAVVPMESGGFAEFERVSGNWIEVARVDGDVLQGVSFLLSFVGSEAWPSERDEYGDRVVAAVAANGTLQLYARQGYPSPNPRTWKGPYRFGEEILPTQFGGPFRGRPSIIMSSFNQNVSADPPVISVDQVRYGNYELVVPMQPTGIAHMYKDNDVLQGPGNDPWANWSSYTTFGRGQYDEVSLIQSNYGDEHGHLEVAARRRDMAGFDFYWRDDDLTTWHGPNYIR</sequence>
<accession>A0A8J4E173</accession>
<organism evidence="1 2">
    <name type="scientific">Virgisporangium aurantiacum</name>
    <dbReference type="NCBI Taxonomy" id="175570"/>
    <lineage>
        <taxon>Bacteria</taxon>
        <taxon>Bacillati</taxon>
        <taxon>Actinomycetota</taxon>
        <taxon>Actinomycetes</taxon>
        <taxon>Micromonosporales</taxon>
        <taxon>Micromonosporaceae</taxon>
        <taxon>Virgisporangium</taxon>
    </lineage>
</organism>
<gene>
    <name evidence="1" type="ORF">Vau01_049790</name>
</gene>
<reference evidence="1" key="1">
    <citation type="submission" date="2021-01" db="EMBL/GenBank/DDBJ databases">
        <title>Whole genome shotgun sequence of Virgisporangium aurantiacum NBRC 16421.</title>
        <authorList>
            <person name="Komaki H."/>
            <person name="Tamura T."/>
        </authorList>
    </citation>
    <scope>NUCLEOTIDE SEQUENCE</scope>
    <source>
        <strain evidence="1">NBRC 16421</strain>
    </source>
</reference>
<dbReference type="EMBL" id="BOPG01000031">
    <property type="protein sequence ID" value="GIJ57463.1"/>
    <property type="molecule type" value="Genomic_DNA"/>
</dbReference>
<evidence type="ECO:0000313" key="1">
    <source>
        <dbReference type="EMBL" id="GIJ57463.1"/>
    </source>
</evidence>
<protein>
    <submittedName>
        <fullName evidence="1">Uncharacterized protein</fullName>
    </submittedName>
</protein>
<keyword evidence="2" id="KW-1185">Reference proteome</keyword>
<evidence type="ECO:0000313" key="2">
    <source>
        <dbReference type="Proteomes" id="UP000612585"/>
    </source>
</evidence>
<proteinExistence type="predicted"/>
<comment type="caution">
    <text evidence="1">The sequence shown here is derived from an EMBL/GenBank/DDBJ whole genome shotgun (WGS) entry which is preliminary data.</text>
</comment>
<dbReference type="RefSeq" id="WP_203996812.1">
    <property type="nucleotide sequence ID" value="NZ_BOPG01000031.1"/>
</dbReference>